<dbReference type="EMBL" id="JBHSXL010000009">
    <property type="protein sequence ID" value="MFC6893269.1"/>
    <property type="molecule type" value="Genomic_DNA"/>
</dbReference>
<feature type="compositionally biased region" description="Basic and acidic residues" evidence="4">
    <location>
        <begin position="265"/>
        <end position="316"/>
    </location>
</feature>
<proteinExistence type="predicted"/>
<evidence type="ECO:0000313" key="6">
    <source>
        <dbReference type="EMBL" id="MFC6893269.1"/>
    </source>
</evidence>
<evidence type="ECO:0000256" key="1">
    <source>
        <dbReference type="ARBA" id="ARBA00022617"/>
    </source>
</evidence>
<name>A0ABD5UZT6_9EURY</name>
<evidence type="ECO:0000313" key="7">
    <source>
        <dbReference type="Proteomes" id="UP001596296"/>
    </source>
</evidence>
<dbReference type="Pfam" id="PF03992">
    <property type="entry name" value="ABM"/>
    <property type="match status" value="1"/>
</dbReference>
<evidence type="ECO:0000256" key="4">
    <source>
        <dbReference type="SAM" id="MobiDB-lite"/>
    </source>
</evidence>
<evidence type="ECO:0000256" key="2">
    <source>
        <dbReference type="ARBA" id="ARBA00022723"/>
    </source>
</evidence>
<dbReference type="Gene3D" id="3.30.70.1030">
    <property type="entry name" value="Apc35880, domain 1"/>
    <property type="match status" value="2"/>
</dbReference>
<protein>
    <submittedName>
        <fullName evidence="6">Heme-binding protein</fullName>
    </submittedName>
</protein>
<comment type="caution">
    <text evidence="6">The sequence shown here is derived from an EMBL/GenBank/DDBJ whole genome shotgun (WGS) entry which is preliminary data.</text>
</comment>
<dbReference type="NCBIfam" id="NF008913">
    <property type="entry name" value="PRK12276.1"/>
    <property type="match status" value="1"/>
</dbReference>
<keyword evidence="7" id="KW-1185">Reference proteome</keyword>
<gene>
    <name evidence="6" type="ORF">ACFQE9_11740</name>
</gene>
<dbReference type="PANTHER" id="PTHR36843">
    <property type="entry name" value="HEME-DEPENDENT PEROXIDASE YWFI-RELATED"/>
    <property type="match status" value="1"/>
</dbReference>
<reference evidence="6 7" key="1">
    <citation type="journal article" date="2019" name="Int. J. Syst. Evol. Microbiol.">
        <title>The Global Catalogue of Microorganisms (GCM) 10K type strain sequencing project: providing services to taxonomists for standard genome sequencing and annotation.</title>
        <authorList>
            <consortium name="The Broad Institute Genomics Platform"/>
            <consortium name="The Broad Institute Genome Sequencing Center for Infectious Disease"/>
            <person name="Wu L."/>
            <person name="Ma J."/>
        </authorList>
    </citation>
    <scope>NUCLEOTIDE SEQUENCE [LARGE SCALE GENOMIC DNA]</scope>
    <source>
        <strain evidence="6 7">SKJ47</strain>
    </source>
</reference>
<sequence>MVEAPQTDEGWFALHDFRSVDWDAWRAAPERERARAIDEGTRFLSARESVADAEAGDSAVFSILGHKADLLFVHFRPELDDLSAIERRYEDVALADFTEQETSYVSVTEVSGYVSDDYFEGNEADVDEGLRRYIEGKLKPEIPDDEYVSFYPMSKRRGEEYNWYDLSFEERAELMAGHGDVGREYAGRIKQVIASSVGFDDHEWGVTLFGADPTDLKDIVYEMRFDPASSRYGEFGDFYVGRRFPPADLGAYLSGAKVPTNEYGGGRDHGDGDHHGGDHHGDDGHGDGDHHGGGDGHHGGDHHGGEDDHHGGDHGTTDSSTGSADGDGNVDEEAIRGELEDLDIYAGKPHGEDVYATVLYSEADVGELFEEVDGLRGNFDHYGTHVKTAVYEANEGDRSAVVSIWETASAAETAAGFLSELPEIVERAGEESGFGTMGMFYTIQPEHREEFLEKFDEVGGLLSEMDGHIETDLMVNHEDENDTFIASQWRSKDDAMEFFRSDAFHETVQFGREVLADRPRHVFLA</sequence>
<dbReference type="AlphaFoldDB" id="A0ABD5UZT6"/>
<dbReference type="SUPFAM" id="SSF54909">
    <property type="entry name" value="Dimeric alpha+beta barrel"/>
    <property type="match status" value="2"/>
</dbReference>
<evidence type="ECO:0000256" key="3">
    <source>
        <dbReference type="ARBA" id="ARBA00023004"/>
    </source>
</evidence>
<dbReference type="NCBIfam" id="NF007124">
    <property type="entry name" value="PRK09565.1"/>
    <property type="match status" value="2"/>
</dbReference>
<dbReference type="Proteomes" id="UP001596296">
    <property type="component" value="Unassembled WGS sequence"/>
</dbReference>
<keyword evidence="1" id="KW-0349">Heme</keyword>
<feature type="compositionally biased region" description="Low complexity" evidence="4">
    <location>
        <begin position="317"/>
        <end position="327"/>
    </location>
</feature>
<dbReference type="RefSeq" id="WP_379744657.1">
    <property type="nucleotide sequence ID" value="NZ_JBHSVN010000001.1"/>
</dbReference>
<keyword evidence="2" id="KW-0479">Metal-binding</keyword>
<dbReference type="Gene3D" id="3.30.70.100">
    <property type="match status" value="1"/>
</dbReference>
<organism evidence="6 7">
    <name type="scientific">Halopenitus salinus</name>
    <dbReference type="NCBI Taxonomy" id="1198295"/>
    <lineage>
        <taxon>Archaea</taxon>
        <taxon>Methanobacteriati</taxon>
        <taxon>Methanobacteriota</taxon>
        <taxon>Stenosarchaea group</taxon>
        <taxon>Halobacteria</taxon>
        <taxon>Halobacteriales</taxon>
        <taxon>Haloferacaceae</taxon>
        <taxon>Halopenitus</taxon>
    </lineage>
</organism>
<dbReference type="InterPro" id="IPR011008">
    <property type="entry name" value="Dimeric_a/b-barrel"/>
</dbReference>
<dbReference type="PANTHER" id="PTHR36843:SF1">
    <property type="entry name" value="COPROHEME DECARBOXYLASE"/>
    <property type="match status" value="1"/>
</dbReference>
<keyword evidence="3" id="KW-0408">Iron</keyword>
<evidence type="ECO:0000259" key="5">
    <source>
        <dbReference type="PROSITE" id="PS51725"/>
    </source>
</evidence>
<dbReference type="InterPro" id="IPR007138">
    <property type="entry name" value="ABM_dom"/>
</dbReference>
<feature type="region of interest" description="Disordered" evidence="4">
    <location>
        <begin position="260"/>
        <end position="330"/>
    </location>
</feature>
<feature type="domain" description="ABM" evidence="5">
    <location>
        <begin position="435"/>
        <end position="523"/>
    </location>
</feature>
<dbReference type="Pfam" id="PF06778">
    <property type="entry name" value="Chlor_dismutase"/>
    <property type="match status" value="1"/>
</dbReference>
<dbReference type="PROSITE" id="PS51725">
    <property type="entry name" value="ABM"/>
    <property type="match status" value="1"/>
</dbReference>
<dbReference type="InterPro" id="IPR010644">
    <property type="entry name" value="ChdC/CLD"/>
</dbReference>
<dbReference type="GO" id="GO:0046872">
    <property type="term" value="F:metal ion binding"/>
    <property type="evidence" value="ECO:0007669"/>
    <property type="project" value="UniProtKB-KW"/>
</dbReference>
<accession>A0ABD5UZT6</accession>